<evidence type="ECO:0000313" key="1">
    <source>
        <dbReference type="EMBL" id="APH13849.1"/>
    </source>
</evidence>
<accession>A0A1L3NCK1</accession>
<dbReference type="AlphaFoldDB" id="A0A1L3NCK1"/>
<sequence>MVKTQNGDFTQVEIDNLSRNKNVKTVSSKQITCQDLFK</sequence>
<organism evidence="1 2">
    <name type="scientific">Clostridium sporogenes</name>
    <dbReference type="NCBI Taxonomy" id="1509"/>
    <lineage>
        <taxon>Bacteria</taxon>
        <taxon>Bacillati</taxon>
        <taxon>Bacillota</taxon>
        <taxon>Clostridia</taxon>
        <taxon>Eubacteriales</taxon>
        <taxon>Clostridiaceae</taxon>
        <taxon>Clostridium</taxon>
    </lineage>
</organism>
<protein>
    <submittedName>
        <fullName evidence="1">Uncharacterized protein</fullName>
    </submittedName>
</protein>
<dbReference type="Proteomes" id="UP000182204">
    <property type="component" value="Chromosome"/>
</dbReference>
<reference evidence="1 2" key="1">
    <citation type="submission" date="2015-11" db="EMBL/GenBank/DDBJ databases">
        <authorList>
            <person name="Hill K.K."/>
            <person name="Shirey T.B."/>
            <person name="Raphael B."/>
            <person name="Daligault H.E."/>
            <person name="Davenport K.W."/>
            <person name="Bruce D.C."/>
            <person name="Foley B.T."/>
            <person name="Johnson S.L."/>
        </authorList>
    </citation>
    <scope>NUCLEOTIDE SEQUENCE [LARGE SCALE GENOMIC DNA]</scope>
    <source>
        <strain evidence="1 2">CDC_1632</strain>
    </source>
</reference>
<proteinExistence type="predicted"/>
<gene>
    <name evidence="1" type="ORF">NPD5_2083</name>
</gene>
<evidence type="ECO:0000313" key="2">
    <source>
        <dbReference type="Proteomes" id="UP000182204"/>
    </source>
</evidence>
<dbReference type="EMBL" id="CP013243">
    <property type="protein sequence ID" value="APH13849.1"/>
    <property type="molecule type" value="Genomic_DNA"/>
</dbReference>
<name>A0A1L3NCK1_CLOSG</name>